<dbReference type="SUPFAM" id="SSF117074">
    <property type="entry name" value="Hypothetical protein PA1324"/>
    <property type="match status" value="1"/>
</dbReference>
<sequence length="750" mass="81025">MNVVERHPLYSGTGFFQAFTGRAAWGMWVLVLGGHVRLAQAQSDQAVSAQVESLSAAQAEQARLRATIEAAPAAYEDNFMSADELTALRAGEAEEVDPSTLPLGLRSWALESRLGIARSDNGPLGSQSGTELGQRIQYRQQTLNYGEWLLQADVRSMHGGQDAFNGIGALGYARQSSSQRITVQNLAMPITPGIRMDTTIGDGYSELTRGLGQNYRLMLGTSTVRGLSTRIYGADFDISAGMGQRGDLLGGPYPGFEKSQGTVAWVGATQRLGGAWYAAGQLNQANNVAAVDYGLWNDQDSGSKRVSSWAAALGYGSPTQQDGALRGRLTALGSSTSSDSAQTPSGSAQGLYLEADTKLGRYRHTWGAYVTRPNLHFGDYLLPSGTQGAYWRMDHSTSRMSWGTGVDVERMRASSWPAQQGQTRVGLSGNLHYQLDRRTALGGNLNLYQTRYAGDGQGTGLDGKMRSLYAYGYYQTRFGDLPRSRFSLSLRINEQIVLGDGTATGRELQWEQDWISAQRETMRPELTTTLGWADDRSNGTTQHYPTAGVQGRYWPSSTLSISGNLRYTSQSGGLFTSRGLSGNLLAEKQWGNGWSMGMGVLLNQARLATNQILSWTSPQIYRSNDKTAYVYLRWEGGTGRPFAVAGGMPGNGSGSVAGRVFYDANKDGRIQADETGAQGVEVVLDGRYRTTTDAEGRFLFPMVGVGRHQLSITLDSVPLPWGAADGAVLGVDVPLRGEANAEIPITQVED</sequence>
<keyword evidence="2" id="KW-1185">Reference proteome</keyword>
<dbReference type="Gene3D" id="2.60.40.10">
    <property type="entry name" value="Immunoglobulins"/>
    <property type="match status" value="1"/>
</dbReference>
<reference evidence="1 2" key="1">
    <citation type="journal article" date="2020" name="G3 (Bethesda)">
        <title>CeMbio - The Caenorhabditis elegans Microbiome Resource.</title>
        <authorList>
            <person name="Dirksen P."/>
            <person name="Assie A."/>
            <person name="Zimmermann J."/>
            <person name="Zhang F."/>
            <person name="Tietje A.M."/>
            <person name="Marsh S.A."/>
            <person name="Felix M.A."/>
            <person name="Shapira M."/>
            <person name="Kaleta C."/>
            <person name="Schulenburg H."/>
            <person name="Samuel B."/>
        </authorList>
    </citation>
    <scope>NUCLEOTIDE SEQUENCE [LARGE SCALE GENOMIC DNA]</scope>
    <source>
        <strain evidence="1 2">BIGb0172</strain>
    </source>
</reference>
<dbReference type="RefSeq" id="WP_182326602.1">
    <property type="nucleotide sequence ID" value="NZ_CP058554.1"/>
</dbReference>
<proteinExistence type="predicted"/>
<protein>
    <recommendedName>
        <fullName evidence="3">SD-repeat containing protein B domain-containing protein</fullName>
    </recommendedName>
</protein>
<accession>A0A7G5EDV4</accession>
<organism evidence="1 2">
    <name type="scientific">Comamonas piscis</name>
    <dbReference type="NCBI Taxonomy" id="1562974"/>
    <lineage>
        <taxon>Bacteria</taxon>
        <taxon>Pseudomonadati</taxon>
        <taxon>Pseudomonadota</taxon>
        <taxon>Betaproteobacteria</taxon>
        <taxon>Burkholderiales</taxon>
        <taxon>Comamonadaceae</taxon>
        <taxon>Comamonas</taxon>
    </lineage>
</organism>
<dbReference type="AlphaFoldDB" id="A0A7G5EDV4"/>
<evidence type="ECO:0008006" key="3">
    <source>
        <dbReference type="Google" id="ProtNLM"/>
    </source>
</evidence>
<evidence type="ECO:0000313" key="1">
    <source>
        <dbReference type="EMBL" id="QMV72179.1"/>
    </source>
</evidence>
<evidence type="ECO:0000313" key="2">
    <source>
        <dbReference type="Proteomes" id="UP000515240"/>
    </source>
</evidence>
<dbReference type="Proteomes" id="UP000515240">
    <property type="component" value="Chromosome"/>
</dbReference>
<dbReference type="InterPro" id="IPR013783">
    <property type="entry name" value="Ig-like_fold"/>
</dbReference>
<name>A0A7G5EDV4_9BURK</name>
<dbReference type="KEGG" id="cpis:HS961_04695"/>
<dbReference type="EMBL" id="CP058554">
    <property type="protein sequence ID" value="QMV72179.1"/>
    <property type="molecule type" value="Genomic_DNA"/>
</dbReference>
<gene>
    <name evidence="1" type="ORF">HS961_04695</name>
</gene>